<reference evidence="2 5" key="1">
    <citation type="submission" date="2014-04" db="EMBL/GenBank/DDBJ databases">
        <authorList>
            <person name="Sears C."/>
            <person name="Carroll K."/>
            <person name="Sack B.R."/>
            <person name="Qadri F."/>
            <person name="Myers L.L."/>
            <person name="Chung G.-T."/>
            <person name="Escheverria P."/>
            <person name="Fraser C.M."/>
            <person name="Sadzewicz L."/>
            <person name="Shefchek K.A."/>
            <person name="Tallon L."/>
            <person name="Das S.P."/>
            <person name="Daugherty S."/>
            <person name="Mongodin E.F."/>
        </authorList>
    </citation>
    <scope>NUCLEOTIDE SEQUENCE [LARGE SCALE GENOMIC DNA]</scope>
    <source>
        <strain evidence="2 5">3776 D15 i</strain>
    </source>
</reference>
<evidence type="ECO:0000313" key="5">
    <source>
        <dbReference type="Proteomes" id="UP000027850"/>
    </source>
</evidence>
<dbReference type="Proteomes" id="UP000027850">
    <property type="component" value="Unassembled WGS sequence"/>
</dbReference>
<dbReference type="EMBL" id="JNHK01000027">
    <property type="protein sequence ID" value="KDS40558.1"/>
    <property type="molecule type" value="Genomic_DNA"/>
</dbReference>
<dbReference type="EMBL" id="JNHK01000038">
    <property type="protein sequence ID" value="KDS40325.1"/>
    <property type="molecule type" value="Genomic_DNA"/>
</dbReference>
<organism evidence="2 5">
    <name type="scientific">Parabacteroides distasonis str. 3776 D15 i</name>
    <dbReference type="NCBI Taxonomy" id="1339342"/>
    <lineage>
        <taxon>Bacteria</taxon>
        <taxon>Pseudomonadati</taxon>
        <taxon>Bacteroidota</taxon>
        <taxon>Bacteroidia</taxon>
        <taxon>Bacteroidales</taxon>
        <taxon>Tannerellaceae</taxon>
        <taxon>Parabacteroides</taxon>
    </lineage>
</organism>
<evidence type="ECO:0000313" key="2">
    <source>
        <dbReference type="EMBL" id="KDS40325.1"/>
    </source>
</evidence>
<dbReference type="EMBL" id="JNHK01000012">
    <property type="protein sequence ID" value="KDS41498.1"/>
    <property type="molecule type" value="Genomic_DNA"/>
</dbReference>
<accession>A0AB34LC63</accession>
<evidence type="ECO:0000313" key="4">
    <source>
        <dbReference type="EMBL" id="KDS41498.1"/>
    </source>
</evidence>
<evidence type="ECO:0000313" key="1">
    <source>
        <dbReference type="EMBL" id="KDS35298.1"/>
    </source>
</evidence>
<evidence type="ECO:0008006" key="6">
    <source>
        <dbReference type="Google" id="ProtNLM"/>
    </source>
</evidence>
<comment type="caution">
    <text evidence="2">The sequence shown here is derived from an EMBL/GenBank/DDBJ whole genome shotgun (WGS) entry which is preliminary data.</text>
</comment>
<evidence type="ECO:0000313" key="3">
    <source>
        <dbReference type="EMBL" id="KDS40558.1"/>
    </source>
</evidence>
<dbReference type="AlphaFoldDB" id="A0AB34LC63"/>
<name>A0AB34LC63_PARDI</name>
<proteinExistence type="predicted"/>
<sequence length="321" mass="37006">MTTHTLKTIELSDCDISSYLNIYNKIFETEKSVGVFKNEYMNTPLGFSYHTFLYNDSNDICGGYTLVPFAYKANDLDIYVVVGTDLFIIEEHRTDVGNIIQLLNASVKHAKENGITACIGFPNDNSNNVSRAFLKEKRIGLLDTYILPYKVGDYKASLKILNPFSILFSKCLLGLSHLSSSTKQSCAIIKKARPQFHQTRFNWFNPEDYHKYNDSEMRCVWKVSAFEGIKACFLMDVHPLIKKNFDKAVRLMVEDKKSECGLFLYVGHLHFTPISMIKIPRKFEPKSFRFDCRILDKEKLSKEDVLNLDNWEVDLSSYDLL</sequence>
<gene>
    <name evidence="1" type="ORF">M091_2408</name>
    <name evidence="4" type="ORF">M091_3447</name>
    <name evidence="3" type="ORF">M091_3818</name>
    <name evidence="2" type="ORF">M091_3948</name>
</gene>
<protein>
    <recommendedName>
        <fullName evidence="6">GNAT family N-acetyltransferase</fullName>
    </recommendedName>
</protein>
<dbReference type="EMBL" id="JNHK01000094">
    <property type="protein sequence ID" value="KDS35298.1"/>
    <property type="molecule type" value="Genomic_DNA"/>
</dbReference>